<dbReference type="OrthoDB" id="6380398at2759"/>
<dbReference type="InterPro" id="IPR001254">
    <property type="entry name" value="Trypsin_dom"/>
</dbReference>
<dbReference type="InterPro" id="IPR051487">
    <property type="entry name" value="Ser/Thr_Proteases_Immune/Dev"/>
</dbReference>
<evidence type="ECO:0000256" key="1">
    <source>
        <dbReference type="ARBA" id="ARBA00023157"/>
    </source>
</evidence>
<keyword evidence="1" id="KW-1015">Disulfide bond</keyword>
<dbReference type="InterPro" id="IPR018114">
    <property type="entry name" value="TRYPSIN_HIS"/>
</dbReference>
<dbReference type="InterPro" id="IPR009003">
    <property type="entry name" value="Peptidase_S1_PA"/>
</dbReference>
<dbReference type="EMBL" id="PJQM01002670">
    <property type="protein sequence ID" value="RCH93606.1"/>
    <property type="molecule type" value="Genomic_DNA"/>
</dbReference>
<dbReference type="PROSITE" id="PS00134">
    <property type="entry name" value="TRYPSIN_HIS"/>
    <property type="match status" value="1"/>
</dbReference>
<dbReference type="InterPro" id="IPR043504">
    <property type="entry name" value="Peptidase_S1_PA_chymotrypsin"/>
</dbReference>
<name>A0A367JUL6_RHIST</name>
<dbReference type="InterPro" id="IPR001314">
    <property type="entry name" value="Peptidase_S1A"/>
</dbReference>
<evidence type="ECO:0000313" key="4">
    <source>
        <dbReference type="Proteomes" id="UP000253551"/>
    </source>
</evidence>
<sequence length="306" mass="33750">MLGNPHLCGGTLLSYDPAFVLTAAHCVADALPDHSSFVSYHDVKRAHQKKVGVSSWSIHPLYNVSLTINPSYDVAIIRLDQPLAPSRRVRRVPLWPPDMNPTQITKGELVGFGYTSNKEEQAQILQKIELNITLFDQGNIQARSNTERNVACHGDSGGPLVVHHDQIPFVIGSLVRIYGARDTERLTCPVPLDSEIHWGKSNKVVESFVNTASVLDWISQVTALSLKDLTDPGFVPPSSVVEEPNEIGHWHIGGVVDQNGLLSNTTGWIGAVMPDYKLLDDSWADSLRPSLYILIILFCNLFVNCI</sequence>
<keyword evidence="4" id="KW-1185">Reference proteome</keyword>
<evidence type="ECO:0000259" key="2">
    <source>
        <dbReference type="PROSITE" id="PS50240"/>
    </source>
</evidence>
<organism evidence="3 4">
    <name type="scientific">Rhizopus stolonifer</name>
    <name type="common">Rhizopus nigricans</name>
    <dbReference type="NCBI Taxonomy" id="4846"/>
    <lineage>
        <taxon>Eukaryota</taxon>
        <taxon>Fungi</taxon>
        <taxon>Fungi incertae sedis</taxon>
        <taxon>Mucoromycota</taxon>
        <taxon>Mucoromycotina</taxon>
        <taxon>Mucoromycetes</taxon>
        <taxon>Mucorales</taxon>
        <taxon>Mucorineae</taxon>
        <taxon>Rhizopodaceae</taxon>
        <taxon>Rhizopus</taxon>
    </lineage>
</organism>
<dbReference type="Proteomes" id="UP000253551">
    <property type="component" value="Unassembled WGS sequence"/>
</dbReference>
<dbReference type="STRING" id="4846.A0A367JUL6"/>
<dbReference type="Pfam" id="PF00089">
    <property type="entry name" value="Trypsin"/>
    <property type="match status" value="1"/>
</dbReference>
<evidence type="ECO:0000313" key="3">
    <source>
        <dbReference type="EMBL" id="RCH93606.1"/>
    </source>
</evidence>
<dbReference type="PANTHER" id="PTHR24256">
    <property type="entry name" value="TRYPTASE-RELATED"/>
    <property type="match status" value="1"/>
</dbReference>
<dbReference type="GO" id="GO:0006508">
    <property type="term" value="P:proteolysis"/>
    <property type="evidence" value="ECO:0007669"/>
    <property type="project" value="InterPro"/>
</dbReference>
<dbReference type="AlphaFoldDB" id="A0A367JUL6"/>
<accession>A0A367JUL6</accession>
<dbReference type="SMART" id="SM00020">
    <property type="entry name" value="Tryp_SPc"/>
    <property type="match status" value="1"/>
</dbReference>
<dbReference type="PROSITE" id="PS50240">
    <property type="entry name" value="TRYPSIN_DOM"/>
    <property type="match status" value="1"/>
</dbReference>
<reference evidence="3 4" key="1">
    <citation type="journal article" date="2018" name="G3 (Bethesda)">
        <title>Phylogenetic and Phylogenomic Definition of Rhizopus Species.</title>
        <authorList>
            <person name="Gryganskyi A.P."/>
            <person name="Golan J."/>
            <person name="Dolatabadi S."/>
            <person name="Mondo S."/>
            <person name="Robb S."/>
            <person name="Idnurm A."/>
            <person name="Muszewska A."/>
            <person name="Steczkiewicz K."/>
            <person name="Masonjones S."/>
            <person name="Liao H.L."/>
            <person name="Gajdeczka M.T."/>
            <person name="Anike F."/>
            <person name="Vuek A."/>
            <person name="Anishchenko I.M."/>
            <person name="Voigt K."/>
            <person name="de Hoog G.S."/>
            <person name="Smith M.E."/>
            <person name="Heitman J."/>
            <person name="Vilgalys R."/>
            <person name="Stajich J.E."/>
        </authorList>
    </citation>
    <scope>NUCLEOTIDE SEQUENCE [LARGE SCALE GENOMIC DNA]</scope>
    <source>
        <strain evidence="3 4">LSU 92-RS-03</strain>
    </source>
</reference>
<gene>
    <name evidence="3" type="ORF">CU098_010442</name>
</gene>
<comment type="caution">
    <text evidence="3">The sequence shown here is derived from an EMBL/GenBank/DDBJ whole genome shotgun (WGS) entry which is preliminary data.</text>
</comment>
<dbReference type="SUPFAM" id="SSF50494">
    <property type="entry name" value="Trypsin-like serine proteases"/>
    <property type="match status" value="1"/>
</dbReference>
<feature type="domain" description="Peptidase S1" evidence="2">
    <location>
        <begin position="1"/>
        <end position="223"/>
    </location>
</feature>
<dbReference type="PRINTS" id="PR00722">
    <property type="entry name" value="CHYMOTRYPSIN"/>
</dbReference>
<proteinExistence type="predicted"/>
<protein>
    <recommendedName>
        <fullName evidence="2">Peptidase S1 domain-containing protein</fullName>
    </recommendedName>
</protein>
<dbReference type="GO" id="GO:0004252">
    <property type="term" value="F:serine-type endopeptidase activity"/>
    <property type="evidence" value="ECO:0007669"/>
    <property type="project" value="InterPro"/>
</dbReference>
<dbReference type="Gene3D" id="2.40.10.10">
    <property type="entry name" value="Trypsin-like serine proteases"/>
    <property type="match status" value="1"/>
</dbReference>